<gene>
    <name evidence="2" type="ORF">ETEE_1839</name>
</gene>
<dbReference type="GO" id="GO:1901135">
    <property type="term" value="P:carbohydrate derivative metabolic process"/>
    <property type="evidence" value="ECO:0007669"/>
    <property type="project" value="UniProtKB-ARBA"/>
</dbReference>
<dbReference type="Proteomes" id="UP000028681">
    <property type="component" value="Chromosome"/>
</dbReference>
<dbReference type="GO" id="GO:0016757">
    <property type="term" value="F:glycosyltransferase activity"/>
    <property type="evidence" value="ECO:0007669"/>
    <property type="project" value="InterPro"/>
</dbReference>
<dbReference type="Pfam" id="PF00534">
    <property type="entry name" value="Glycos_transf_1"/>
    <property type="match status" value="1"/>
</dbReference>
<dbReference type="EMBL" id="CP006664">
    <property type="protein sequence ID" value="AIJ08286.1"/>
    <property type="molecule type" value="Genomic_DNA"/>
</dbReference>
<name>A0A076LJZ8_9GAMM</name>
<keyword evidence="2" id="KW-0808">Transferase</keyword>
<accession>A0A076LJZ8</accession>
<evidence type="ECO:0000259" key="1">
    <source>
        <dbReference type="Pfam" id="PF00534"/>
    </source>
</evidence>
<dbReference type="HOGENOM" id="CLU_058051_0_0_6"/>
<organism evidence="2 3">
    <name type="scientific">Edwardsiella anguillarum ET080813</name>
    <dbReference type="NCBI Taxonomy" id="667120"/>
    <lineage>
        <taxon>Bacteria</taxon>
        <taxon>Pseudomonadati</taxon>
        <taxon>Pseudomonadota</taxon>
        <taxon>Gammaproteobacteria</taxon>
        <taxon>Enterobacterales</taxon>
        <taxon>Hafniaceae</taxon>
        <taxon>Edwardsiella</taxon>
    </lineage>
</organism>
<feature type="domain" description="Glycosyl transferase family 1" evidence="1">
    <location>
        <begin position="174"/>
        <end position="308"/>
    </location>
</feature>
<protein>
    <submittedName>
        <fullName evidence="2">Glycosyl transferase, group 1 family protein</fullName>
    </submittedName>
</protein>
<dbReference type="GeneID" id="33939445"/>
<dbReference type="KEGG" id="ete:ETEE_1839"/>
<dbReference type="Gene3D" id="3.40.50.2000">
    <property type="entry name" value="Glycogen Phosphorylase B"/>
    <property type="match status" value="2"/>
</dbReference>
<sequence>MAEKSIVHLVNLRDFGGVERLILDYVINGKKHNWVIINTANSLNKRFHEHANSIIFCNRAIQSAAIQIPSFIRKKALWNKIKKINPSHVVIWNQIVSLEDKPESIKAIYYDHGAVWELEKNKKTIDFFKKINGCICVSQASKKVLENKFEHHCDISVMLNKTNVVSRDSIADDKKKTFTIGCAARLSPLKALGLLPLIAEETALQGFNFNFIIAGTGEEESALASLIDKKNLKKSIKTIGFLNNLNDFYKHIDIYISTSAHETCSLSCIEAMSFGIPIISANIDGQPEIISNGHTGFCIAPTMSMEDYCKKTGMSLPFQKDIYYPENDTIGPPRLLNPKDAADKIIEIYLHGVDDYKKKSRHRAKELFDDKTFEENLIETVRNF</sequence>
<reference evidence="2 3" key="1">
    <citation type="journal article" date="2012" name="PLoS ONE">
        <title>Edwardsiella comparative phylogenomics reveal the new intra/inter-species taxonomic relationships, virulence evolution and niche adaptation mechanisms.</title>
        <authorList>
            <person name="Yang M."/>
            <person name="Lv Y."/>
            <person name="Xiao J."/>
            <person name="Wu H."/>
            <person name="Zheng H."/>
            <person name="Liu Q."/>
            <person name="Zhang Y."/>
            <person name="Wang Q."/>
        </authorList>
    </citation>
    <scope>NUCLEOTIDE SEQUENCE [LARGE SCALE GENOMIC DNA]</scope>
    <source>
        <strain evidence="3">080813</strain>
    </source>
</reference>
<evidence type="ECO:0000313" key="3">
    <source>
        <dbReference type="Proteomes" id="UP000028681"/>
    </source>
</evidence>
<dbReference type="SUPFAM" id="SSF53756">
    <property type="entry name" value="UDP-Glycosyltransferase/glycogen phosphorylase"/>
    <property type="match status" value="1"/>
</dbReference>
<dbReference type="InterPro" id="IPR001296">
    <property type="entry name" value="Glyco_trans_1"/>
</dbReference>
<dbReference type="RefSeq" id="WP_034164506.1">
    <property type="nucleotide sequence ID" value="NZ_CP006664.1"/>
</dbReference>
<dbReference type="PANTHER" id="PTHR12526">
    <property type="entry name" value="GLYCOSYLTRANSFERASE"/>
    <property type="match status" value="1"/>
</dbReference>
<dbReference type="AlphaFoldDB" id="A0A076LJZ8"/>
<evidence type="ECO:0000313" key="2">
    <source>
        <dbReference type="EMBL" id="AIJ08286.1"/>
    </source>
</evidence>
<proteinExistence type="predicted"/>